<keyword evidence="2" id="KW-1185">Reference proteome</keyword>
<dbReference type="AlphaFoldDB" id="A0A3Q7E7R1"/>
<evidence type="ECO:0000313" key="1">
    <source>
        <dbReference type="EnsemblPlants" id="Solyc01g005740.3.1.1"/>
    </source>
</evidence>
<name>A0A3Q7E7R1_SOLLC</name>
<protein>
    <submittedName>
        <fullName evidence="1">Uncharacterized protein</fullName>
    </submittedName>
</protein>
<dbReference type="InParanoid" id="A0A3Q7E7R1"/>
<sequence>KSNVRCWNTQGSSPHFNLVELITAAA</sequence>
<dbReference type="EnsemblPlants" id="Solyc01g005740.3.1">
    <property type="protein sequence ID" value="Solyc01g005740.3.1.1"/>
    <property type="gene ID" value="Solyc01g005740.3"/>
</dbReference>
<reference evidence="1" key="1">
    <citation type="journal article" date="2012" name="Nature">
        <title>The tomato genome sequence provides insights into fleshy fruit evolution.</title>
        <authorList>
            <consortium name="Tomato Genome Consortium"/>
        </authorList>
    </citation>
    <scope>NUCLEOTIDE SEQUENCE [LARGE SCALE GENOMIC DNA]</scope>
    <source>
        <strain evidence="1">cv. Heinz 1706</strain>
    </source>
</reference>
<reference evidence="1" key="2">
    <citation type="submission" date="2019-01" db="UniProtKB">
        <authorList>
            <consortium name="EnsemblPlants"/>
        </authorList>
    </citation>
    <scope>IDENTIFICATION</scope>
    <source>
        <strain evidence="1">cv. Heinz 1706</strain>
    </source>
</reference>
<dbReference type="Gramene" id="Solyc01g005740.3.1">
    <property type="protein sequence ID" value="Solyc01g005740.3.1.1"/>
    <property type="gene ID" value="Solyc01g005740.3"/>
</dbReference>
<accession>A0A3Q7E7R1</accession>
<proteinExistence type="predicted"/>
<evidence type="ECO:0000313" key="2">
    <source>
        <dbReference type="Proteomes" id="UP000004994"/>
    </source>
</evidence>
<organism evidence="1">
    <name type="scientific">Solanum lycopersicum</name>
    <name type="common">Tomato</name>
    <name type="synonym">Lycopersicon esculentum</name>
    <dbReference type="NCBI Taxonomy" id="4081"/>
    <lineage>
        <taxon>Eukaryota</taxon>
        <taxon>Viridiplantae</taxon>
        <taxon>Streptophyta</taxon>
        <taxon>Embryophyta</taxon>
        <taxon>Tracheophyta</taxon>
        <taxon>Spermatophyta</taxon>
        <taxon>Magnoliopsida</taxon>
        <taxon>eudicotyledons</taxon>
        <taxon>Gunneridae</taxon>
        <taxon>Pentapetalae</taxon>
        <taxon>asterids</taxon>
        <taxon>lamiids</taxon>
        <taxon>Solanales</taxon>
        <taxon>Solanaceae</taxon>
        <taxon>Solanoideae</taxon>
        <taxon>Solaneae</taxon>
        <taxon>Solanum</taxon>
        <taxon>Solanum subgen. Lycopersicon</taxon>
    </lineage>
</organism>
<dbReference type="Proteomes" id="UP000004994">
    <property type="component" value="Chromosome 1"/>
</dbReference>